<gene>
    <name evidence="1" type="ORF">BP5553_05512</name>
</gene>
<evidence type="ECO:0008006" key="3">
    <source>
        <dbReference type="Google" id="ProtNLM"/>
    </source>
</evidence>
<sequence>MATHGILYIGIGTVASGPALVDLGKRIELQLSKLFALKDVHLSACYTQIAQGEKQPLVVVYHLEKTALERFPNLNDPEFQITELLETETSPNLAAEMRLYEQIQVYQLDEARDPQIEVIIKGGTPGPYAIFAAIEPAAGTDNDLDNWYRQEHLGLVSEVGGFIRSRRYKLRELFTFDLSIGQQNENIVPRYLAIHEFQNADYVGETLTPPTVWSARILKSVRHVDLSVYKLLNFLGTRDG</sequence>
<organism evidence="1 2">
    <name type="scientific">Venustampulla echinocandica</name>
    <dbReference type="NCBI Taxonomy" id="2656787"/>
    <lineage>
        <taxon>Eukaryota</taxon>
        <taxon>Fungi</taxon>
        <taxon>Dikarya</taxon>
        <taxon>Ascomycota</taxon>
        <taxon>Pezizomycotina</taxon>
        <taxon>Leotiomycetes</taxon>
        <taxon>Helotiales</taxon>
        <taxon>Pleuroascaceae</taxon>
        <taxon>Venustampulla</taxon>
    </lineage>
</organism>
<dbReference type="EMBL" id="NPIC01000003">
    <property type="protein sequence ID" value="RDL38079.1"/>
    <property type="molecule type" value="Genomic_DNA"/>
</dbReference>
<dbReference type="RefSeq" id="XP_031870735.1">
    <property type="nucleotide sequence ID" value="XM_032014135.1"/>
</dbReference>
<name>A0A370TRC5_9HELO</name>
<dbReference type="AlphaFoldDB" id="A0A370TRC5"/>
<dbReference type="OrthoDB" id="2851338at2759"/>
<reference evidence="1 2" key="1">
    <citation type="journal article" date="2018" name="IMA Fungus">
        <title>IMA Genome-F 9: Draft genome sequence of Annulohypoxylon stygium, Aspergillus mulundensis, Berkeleyomyces basicola (syn. Thielaviopsis basicola), Ceratocystis smalleyi, two Cercospora beticola strains, Coleophoma cylindrospora, Fusarium fracticaudum, Phialophora cf. hyalina, and Morchella septimelata.</title>
        <authorList>
            <person name="Wingfield B.D."/>
            <person name="Bills G.F."/>
            <person name="Dong Y."/>
            <person name="Huang W."/>
            <person name="Nel W.J."/>
            <person name="Swalarsk-Parry B.S."/>
            <person name="Vaghefi N."/>
            <person name="Wilken P.M."/>
            <person name="An Z."/>
            <person name="de Beer Z.W."/>
            <person name="De Vos L."/>
            <person name="Chen L."/>
            <person name="Duong T.A."/>
            <person name="Gao Y."/>
            <person name="Hammerbacher A."/>
            <person name="Kikkert J.R."/>
            <person name="Li Y."/>
            <person name="Li H."/>
            <person name="Li K."/>
            <person name="Li Q."/>
            <person name="Liu X."/>
            <person name="Ma X."/>
            <person name="Naidoo K."/>
            <person name="Pethybridge S.J."/>
            <person name="Sun J."/>
            <person name="Steenkamp E.T."/>
            <person name="van der Nest M.A."/>
            <person name="van Wyk S."/>
            <person name="Wingfield M.J."/>
            <person name="Xiong C."/>
            <person name="Yue Q."/>
            <person name="Zhang X."/>
        </authorList>
    </citation>
    <scope>NUCLEOTIDE SEQUENCE [LARGE SCALE GENOMIC DNA]</scope>
    <source>
        <strain evidence="1 2">BP 5553</strain>
    </source>
</reference>
<protein>
    <recommendedName>
        <fullName evidence="3">EthD domain-containing protein</fullName>
    </recommendedName>
</protein>
<keyword evidence="2" id="KW-1185">Reference proteome</keyword>
<accession>A0A370TRC5</accession>
<dbReference type="Proteomes" id="UP000254866">
    <property type="component" value="Unassembled WGS sequence"/>
</dbReference>
<evidence type="ECO:0000313" key="1">
    <source>
        <dbReference type="EMBL" id="RDL38079.1"/>
    </source>
</evidence>
<proteinExistence type="predicted"/>
<comment type="caution">
    <text evidence="1">The sequence shown here is derived from an EMBL/GenBank/DDBJ whole genome shotgun (WGS) entry which is preliminary data.</text>
</comment>
<evidence type="ECO:0000313" key="2">
    <source>
        <dbReference type="Proteomes" id="UP000254866"/>
    </source>
</evidence>
<dbReference type="GeneID" id="43598361"/>